<comment type="caution">
    <text evidence="2">The sequence shown here is derived from an EMBL/GenBank/DDBJ whole genome shotgun (WGS) entry which is preliminary data.</text>
</comment>
<feature type="compositionally biased region" description="Low complexity" evidence="1">
    <location>
        <begin position="154"/>
        <end position="172"/>
    </location>
</feature>
<dbReference type="EMBL" id="JAPWTJ010000058">
    <property type="protein sequence ID" value="KAJ8983847.1"/>
    <property type="molecule type" value="Genomic_DNA"/>
</dbReference>
<evidence type="ECO:0000313" key="3">
    <source>
        <dbReference type="Proteomes" id="UP001162164"/>
    </source>
</evidence>
<keyword evidence="3" id="KW-1185">Reference proteome</keyword>
<gene>
    <name evidence="2" type="ORF">NQ317_016452</name>
</gene>
<evidence type="ECO:0000256" key="1">
    <source>
        <dbReference type="SAM" id="MobiDB-lite"/>
    </source>
</evidence>
<evidence type="ECO:0000313" key="2">
    <source>
        <dbReference type="EMBL" id="KAJ8983847.1"/>
    </source>
</evidence>
<reference evidence="2" key="1">
    <citation type="journal article" date="2023" name="Insect Mol. Biol.">
        <title>Genome sequencing provides insights into the evolution of gene families encoding plant cell wall-degrading enzymes in longhorned beetles.</title>
        <authorList>
            <person name="Shin N.R."/>
            <person name="Okamura Y."/>
            <person name="Kirsch R."/>
            <person name="Pauchet Y."/>
        </authorList>
    </citation>
    <scope>NUCLEOTIDE SEQUENCE</scope>
    <source>
        <strain evidence="2">MMC_N1</strain>
    </source>
</reference>
<protein>
    <submittedName>
        <fullName evidence="2">Uncharacterized protein</fullName>
    </submittedName>
</protein>
<sequence>MEWYLKNEPKMHSLKKLTSDMGGAWYEINCIEDFSDHYLEALSSASSPSSWDGALSCAVLVKKEFTDDEEDNDSFESEEHCDESDALRLRLLSRNSTTLTPPSSPESGPGHSNESSSASDLDICGLRISCEQTNTIVNVEVKVHASRMTRYNLSTVPKTPSSPTSSSASSTPTKHHTSLDYSPDSKRRIHKCQFLGCKKVYTKSSHLKLLKGRLLIQVSVV</sequence>
<proteinExistence type="predicted"/>
<feature type="region of interest" description="Disordered" evidence="1">
    <location>
        <begin position="152"/>
        <end position="184"/>
    </location>
</feature>
<accession>A0ABQ9K166</accession>
<name>A0ABQ9K166_9CUCU</name>
<feature type="region of interest" description="Disordered" evidence="1">
    <location>
        <begin position="96"/>
        <end position="118"/>
    </location>
</feature>
<dbReference type="Proteomes" id="UP001162164">
    <property type="component" value="Unassembled WGS sequence"/>
</dbReference>
<organism evidence="2 3">
    <name type="scientific">Molorchus minor</name>
    <dbReference type="NCBI Taxonomy" id="1323400"/>
    <lineage>
        <taxon>Eukaryota</taxon>
        <taxon>Metazoa</taxon>
        <taxon>Ecdysozoa</taxon>
        <taxon>Arthropoda</taxon>
        <taxon>Hexapoda</taxon>
        <taxon>Insecta</taxon>
        <taxon>Pterygota</taxon>
        <taxon>Neoptera</taxon>
        <taxon>Endopterygota</taxon>
        <taxon>Coleoptera</taxon>
        <taxon>Polyphaga</taxon>
        <taxon>Cucujiformia</taxon>
        <taxon>Chrysomeloidea</taxon>
        <taxon>Cerambycidae</taxon>
        <taxon>Lamiinae</taxon>
        <taxon>Monochamini</taxon>
        <taxon>Molorchus</taxon>
    </lineage>
</organism>